<accession>A0AA39YMW0</accession>
<evidence type="ECO:0000313" key="2">
    <source>
        <dbReference type="EMBL" id="KAK0653985.1"/>
    </source>
</evidence>
<evidence type="ECO:0000313" key="3">
    <source>
        <dbReference type="Proteomes" id="UP001174997"/>
    </source>
</evidence>
<evidence type="ECO:0000259" key="1">
    <source>
        <dbReference type="PROSITE" id="PS50181"/>
    </source>
</evidence>
<reference evidence="2" key="1">
    <citation type="submission" date="2023-06" db="EMBL/GenBank/DDBJ databases">
        <title>Genome-scale phylogeny and comparative genomics of the fungal order Sordariales.</title>
        <authorList>
            <consortium name="Lawrence Berkeley National Laboratory"/>
            <person name="Hensen N."/>
            <person name="Bonometti L."/>
            <person name="Westerberg I."/>
            <person name="Brannstrom I.O."/>
            <person name="Guillou S."/>
            <person name="Cros-Aarteil S."/>
            <person name="Calhoun S."/>
            <person name="Haridas S."/>
            <person name="Kuo A."/>
            <person name="Mondo S."/>
            <person name="Pangilinan J."/>
            <person name="Riley R."/>
            <person name="Labutti K."/>
            <person name="Andreopoulos B."/>
            <person name="Lipzen A."/>
            <person name="Chen C."/>
            <person name="Yanf M."/>
            <person name="Daum C."/>
            <person name="Ng V."/>
            <person name="Clum A."/>
            <person name="Steindorff A."/>
            <person name="Ohm R."/>
            <person name="Martin F."/>
            <person name="Silar P."/>
            <person name="Natvig D."/>
            <person name="Lalanne C."/>
            <person name="Gautier V."/>
            <person name="Ament-Velasquez S.L."/>
            <person name="Kruys A."/>
            <person name="Hutchinson M.I."/>
            <person name="Powell A.J."/>
            <person name="Barry K."/>
            <person name="Miller A.N."/>
            <person name="Grigoriev I.V."/>
            <person name="Debuchy R."/>
            <person name="Gladieux P."/>
            <person name="Thoren M.H."/>
            <person name="Johannesson H."/>
        </authorList>
    </citation>
    <scope>NUCLEOTIDE SEQUENCE</scope>
    <source>
        <strain evidence="2">CBS 307.81</strain>
    </source>
</reference>
<dbReference type="PROSITE" id="PS50181">
    <property type="entry name" value="FBOX"/>
    <property type="match status" value="1"/>
</dbReference>
<dbReference type="AlphaFoldDB" id="A0AA39YMW0"/>
<proteinExistence type="predicted"/>
<name>A0AA39YMW0_9PEZI</name>
<organism evidence="2 3">
    <name type="scientific">Cercophora samala</name>
    <dbReference type="NCBI Taxonomy" id="330535"/>
    <lineage>
        <taxon>Eukaryota</taxon>
        <taxon>Fungi</taxon>
        <taxon>Dikarya</taxon>
        <taxon>Ascomycota</taxon>
        <taxon>Pezizomycotina</taxon>
        <taxon>Sordariomycetes</taxon>
        <taxon>Sordariomycetidae</taxon>
        <taxon>Sordariales</taxon>
        <taxon>Lasiosphaeriaceae</taxon>
        <taxon>Cercophora</taxon>
    </lineage>
</organism>
<protein>
    <recommendedName>
        <fullName evidence="1">F-box domain-containing protein</fullName>
    </recommendedName>
</protein>
<feature type="domain" description="F-box" evidence="1">
    <location>
        <begin position="51"/>
        <end position="102"/>
    </location>
</feature>
<dbReference type="InterPro" id="IPR001810">
    <property type="entry name" value="F-box_dom"/>
</dbReference>
<comment type="caution">
    <text evidence="2">The sequence shown here is derived from an EMBL/GenBank/DDBJ whole genome shotgun (WGS) entry which is preliminary data.</text>
</comment>
<keyword evidence="3" id="KW-1185">Reference proteome</keyword>
<dbReference type="Proteomes" id="UP001174997">
    <property type="component" value="Unassembled WGS sequence"/>
</dbReference>
<sequence length="405" mass="46138">MSETSSTITYSTGSPPAAPSDCCRGICRPIGKPMKALDEAFLISTANQDNSMLFGKLPIELFQDITSYLPIESQLCLTLTCKLALGIIGKSTWLLVREWRRIGLWVSNTFREHPWEPVIDKLILFLEIISRDTPSLQLCYVCRILHGQIPPPFEFIASKHTWACWDWRKAVIDIFPRTPEGKGYILALPHIERCFQLAGDLNNDKAPNFDWLDGSYNASFPKFEYSLASSASFIGRNLVLRHEHLFSSTSDALNPSDILAMPFRICPHQSTAQDYRRAFDGVGRNRRLFTFTITSAFPAGQRPKVKSTTFRPCTSSENNHIRAVRGGMVDVVFKCQLCPTKWMVEGEGPELLVTAWHCFYENVVSASKVWPWFVRRDCEWVSISTMNCEYIGEPRDEDMRPFQVQ</sequence>
<gene>
    <name evidence="2" type="ORF">QBC41DRAFT_386880</name>
</gene>
<dbReference type="EMBL" id="JAULSY010000236">
    <property type="protein sequence ID" value="KAK0653985.1"/>
    <property type="molecule type" value="Genomic_DNA"/>
</dbReference>